<evidence type="ECO:0000313" key="1">
    <source>
        <dbReference type="EMBL" id="CAI2362517.1"/>
    </source>
</evidence>
<dbReference type="Proteomes" id="UP001295684">
    <property type="component" value="Unassembled WGS sequence"/>
</dbReference>
<proteinExistence type="predicted"/>
<gene>
    <name evidence="1" type="ORF">ECRASSUSDP1_LOCUS3841</name>
</gene>
<name>A0AAD1U553_EUPCR</name>
<reference evidence="1" key="1">
    <citation type="submission" date="2023-07" db="EMBL/GenBank/DDBJ databases">
        <authorList>
            <consortium name="AG Swart"/>
            <person name="Singh M."/>
            <person name="Singh A."/>
            <person name="Seah K."/>
            <person name="Emmerich C."/>
        </authorList>
    </citation>
    <scope>NUCLEOTIDE SEQUENCE</scope>
    <source>
        <strain evidence="1">DP1</strain>
    </source>
</reference>
<protein>
    <submittedName>
        <fullName evidence="1">Uncharacterized protein</fullName>
    </submittedName>
</protein>
<organism evidence="1 2">
    <name type="scientific">Euplotes crassus</name>
    <dbReference type="NCBI Taxonomy" id="5936"/>
    <lineage>
        <taxon>Eukaryota</taxon>
        <taxon>Sar</taxon>
        <taxon>Alveolata</taxon>
        <taxon>Ciliophora</taxon>
        <taxon>Intramacronucleata</taxon>
        <taxon>Spirotrichea</taxon>
        <taxon>Hypotrichia</taxon>
        <taxon>Euplotida</taxon>
        <taxon>Euplotidae</taxon>
        <taxon>Moneuplotes</taxon>
    </lineage>
</organism>
<comment type="caution">
    <text evidence="1">The sequence shown here is derived from an EMBL/GenBank/DDBJ whole genome shotgun (WGS) entry which is preliminary data.</text>
</comment>
<dbReference type="AlphaFoldDB" id="A0AAD1U553"/>
<evidence type="ECO:0000313" key="2">
    <source>
        <dbReference type="Proteomes" id="UP001295684"/>
    </source>
</evidence>
<dbReference type="EMBL" id="CAMPGE010003674">
    <property type="protein sequence ID" value="CAI2362517.1"/>
    <property type="molecule type" value="Genomic_DNA"/>
</dbReference>
<sequence length="289" mass="33015">MLYECNHSFISTLTKNLDFLTQNIDLKSTLSSLPTPPPHPLPGHYTTITQTLLLLRLTHFQTSLFPQIPHPTSPSQTLSKLIHTLKLLSPFHLLSLLQTSPDQSCLLHLFSSDYSYFQIIRDHAPLIYTSHLGNICDEQKEIDAEGILNRLKFMKVLDSKEIGVCFVAVLSSVQAGFVMQERYETEAKLVEDYVLQRCSEIIENDKEESIIFFDQDSNLLKDIMLALGNKSLAKKFEKRFCSSDQTVFFDNLKVTDDEQISEDSSSQDPTPNFLSPEEQALIWRNLQIK</sequence>
<keyword evidence="2" id="KW-1185">Reference proteome</keyword>
<accession>A0AAD1U553</accession>